<keyword evidence="5" id="KW-1185">Reference proteome</keyword>
<dbReference type="Gene3D" id="3.30.160.60">
    <property type="entry name" value="Classic Zinc Finger"/>
    <property type="match status" value="1"/>
</dbReference>
<feature type="domain" description="B box-type" evidence="3">
    <location>
        <begin position="386"/>
        <end position="433"/>
    </location>
</feature>
<name>A0A6J8D8A3_MYTCO</name>
<dbReference type="PROSITE" id="PS50119">
    <property type="entry name" value="ZF_BBOX"/>
    <property type="match status" value="1"/>
</dbReference>
<dbReference type="GO" id="GO:0008270">
    <property type="term" value="F:zinc ion binding"/>
    <property type="evidence" value="ECO:0007669"/>
    <property type="project" value="UniProtKB-KW"/>
</dbReference>
<protein>
    <recommendedName>
        <fullName evidence="3">B box-type domain-containing protein</fullName>
    </recommendedName>
</protein>
<keyword evidence="2" id="KW-0175">Coiled coil</keyword>
<proteinExistence type="predicted"/>
<feature type="coiled-coil region" evidence="2">
    <location>
        <begin position="491"/>
        <end position="518"/>
    </location>
</feature>
<dbReference type="SUPFAM" id="SSF57845">
    <property type="entry name" value="B-box zinc-binding domain"/>
    <property type="match status" value="1"/>
</dbReference>
<reference evidence="4 5" key="1">
    <citation type="submission" date="2020-06" db="EMBL/GenBank/DDBJ databases">
        <authorList>
            <person name="Li R."/>
            <person name="Bekaert M."/>
        </authorList>
    </citation>
    <scope>NUCLEOTIDE SEQUENCE [LARGE SCALE GENOMIC DNA]</scope>
    <source>
        <strain evidence="5">wild</strain>
    </source>
</reference>
<dbReference type="EMBL" id="CACVKT020006882">
    <property type="protein sequence ID" value="CAC5403901.1"/>
    <property type="molecule type" value="Genomic_DNA"/>
</dbReference>
<dbReference type="InterPro" id="IPR000315">
    <property type="entry name" value="Znf_B-box"/>
</dbReference>
<evidence type="ECO:0000313" key="5">
    <source>
        <dbReference type="Proteomes" id="UP000507470"/>
    </source>
</evidence>
<accession>A0A6J8D8A3</accession>
<keyword evidence="1" id="KW-0479">Metal-binding</keyword>
<sequence>MASGGQEDFLKRHQQLYGDVVMNVVHVFFEREVLDKTTLFLFLDKHKHELFHEFIPKISCCECFKSNSLASVSKTGCLDAFQFDLLYDRSACAETNHEIKRGQRFQQYCVCNINPKIVEVADLDIILIRAVIKSCCKRTLPGNPSWLKEIKDVRNYIDHIGNSYRISKSDFEEKWSRLETNTLNIALMTGKSFQFMTQKDIHRLKAEHDTIDRIQAVAENANDSLTKEILNALKNQPGVTQDEIGQISYQLNQLLFKITDLEVKISTRRNADDIVSEQKDPTKCYVRWTLSTPSSWCVEDIKRKLRSVTELTNFTLEFVYAGSLIIDTSVSLDLVTDPEKFCIASLKFLQSFVKTCEIDTTIIVIVDVAILASFLPYRGTETCSFGRCRTCKNRHMTTDADKWCKDCQELFCNTCSMFHDATTYLANHNILCLNDSMEHFPPKISQTLICNEHDRDFLFFCETHQHISCIECVRFYHSNCDIVTLTFAALNRTSSSALENLESNLQALIADTEQVLSDLASFSSSIELQYTQLKTSIADKFKGIPTGNEIMNTTLIDLKSKYETCTNVIEKDLYQAKEYCSERQAFVFMHNATKSIRKADKKFRSYINNMKTVNLHCESGGQFHVQGYQKEIIEIVYRFKPYNFHSVRTYINNKQAQAQISEIKKNIDTIRLSKEFVFHLEFNRNFKRNFEFNFVCLNDKLFINNTVGGLTVYNIDGTFHKEIDLPVRPEFEYSRFVFDRIDDITVINKDRLAVMRQNDILCVHLKEKVNQHITKICDRDSSYLRLSCYEEFLYFLTERLSITVKDLAGNVVRTINMKQDFHEEILSYVVDKNKIFILSGHFYLALSCFNLYGRLLWNTKIPENICKRLSIIQITVDKWGNCYVNDDNITIVSNDGHQSKLLLPDSDTIDNLTGVFFEKTNNRLVVFDYDRLCTVFNVT</sequence>
<evidence type="ECO:0000313" key="4">
    <source>
        <dbReference type="EMBL" id="CAC5403901.1"/>
    </source>
</evidence>
<organism evidence="4 5">
    <name type="scientific">Mytilus coruscus</name>
    <name type="common">Sea mussel</name>
    <dbReference type="NCBI Taxonomy" id="42192"/>
    <lineage>
        <taxon>Eukaryota</taxon>
        <taxon>Metazoa</taxon>
        <taxon>Spiralia</taxon>
        <taxon>Lophotrochozoa</taxon>
        <taxon>Mollusca</taxon>
        <taxon>Bivalvia</taxon>
        <taxon>Autobranchia</taxon>
        <taxon>Pteriomorphia</taxon>
        <taxon>Mytilida</taxon>
        <taxon>Mytiloidea</taxon>
        <taxon>Mytilidae</taxon>
        <taxon>Mytilinae</taxon>
        <taxon>Mytilus</taxon>
    </lineage>
</organism>
<dbReference type="OrthoDB" id="6128662at2759"/>
<keyword evidence="1" id="KW-0863">Zinc-finger</keyword>
<evidence type="ECO:0000256" key="1">
    <source>
        <dbReference type="PROSITE-ProRule" id="PRU00024"/>
    </source>
</evidence>
<dbReference type="Proteomes" id="UP000507470">
    <property type="component" value="Unassembled WGS sequence"/>
</dbReference>
<evidence type="ECO:0000256" key="2">
    <source>
        <dbReference type="SAM" id="Coils"/>
    </source>
</evidence>
<evidence type="ECO:0000259" key="3">
    <source>
        <dbReference type="PROSITE" id="PS50119"/>
    </source>
</evidence>
<keyword evidence="1" id="KW-0862">Zinc</keyword>
<dbReference type="AlphaFoldDB" id="A0A6J8D8A3"/>
<gene>
    <name evidence="4" type="ORF">MCOR_37752</name>
</gene>